<reference evidence="4 5" key="1">
    <citation type="journal article" date="2019" name="ACS Chem. Biol.">
        <title>Identification and Mobilization of a Cryptic Antibiotic Biosynthesis Gene Locus from a Human-Pathogenic Nocardia Isolate.</title>
        <authorList>
            <person name="Herisse M."/>
            <person name="Ishida K."/>
            <person name="Porter J.L."/>
            <person name="Howden B."/>
            <person name="Hertweck C."/>
            <person name="Stinear T.P."/>
            <person name="Pidot S.J."/>
        </authorList>
    </citation>
    <scope>NUCLEOTIDE SEQUENCE [LARGE SCALE GENOMIC DNA]</scope>
    <source>
        <strain evidence="4 5">AUSMDU00012717</strain>
    </source>
</reference>
<dbReference type="Pfam" id="PF00497">
    <property type="entry name" value="SBP_bac_3"/>
    <property type="match status" value="1"/>
</dbReference>
<evidence type="ECO:0000259" key="3">
    <source>
        <dbReference type="SMART" id="SM00062"/>
    </source>
</evidence>
<feature type="domain" description="Solute-binding protein family 3/N-terminal" evidence="3">
    <location>
        <begin position="41"/>
        <end position="263"/>
    </location>
</feature>
<dbReference type="PANTHER" id="PTHR35936:SF19">
    <property type="entry name" value="AMINO-ACID-BINDING PROTEIN YXEM-RELATED"/>
    <property type="match status" value="1"/>
</dbReference>
<organism evidence="4 5">
    <name type="scientific">Nocardia arthritidis</name>
    <dbReference type="NCBI Taxonomy" id="228602"/>
    <lineage>
        <taxon>Bacteria</taxon>
        <taxon>Bacillati</taxon>
        <taxon>Actinomycetota</taxon>
        <taxon>Actinomycetes</taxon>
        <taxon>Mycobacteriales</taxon>
        <taxon>Nocardiaceae</taxon>
        <taxon>Nocardia</taxon>
    </lineage>
</organism>
<evidence type="ECO:0000313" key="4">
    <source>
        <dbReference type="EMBL" id="QIS13082.1"/>
    </source>
</evidence>
<evidence type="ECO:0000256" key="1">
    <source>
        <dbReference type="ARBA" id="ARBA00022729"/>
    </source>
</evidence>
<proteinExistence type="predicted"/>
<dbReference type="KEGG" id="nah:F5544_26140"/>
<dbReference type="InterPro" id="IPR001638">
    <property type="entry name" value="Solute-binding_3/MltF_N"/>
</dbReference>
<dbReference type="Proteomes" id="UP000503540">
    <property type="component" value="Chromosome"/>
</dbReference>
<dbReference type="PANTHER" id="PTHR35936">
    <property type="entry name" value="MEMBRANE-BOUND LYTIC MUREIN TRANSGLYCOSYLASE F"/>
    <property type="match status" value="1"/>
</dbReference>
<evidence type="ECO:0000256" key="2">
    <source>
        <dbReference type="SAM" id="SignalP"/>
    </source>
</evidence>
<feature type="signal peptide" evidence="2">
    <location>
        <begin position="1"/>
        <end position="25"/>
    </location>
</feature>
<dbReference type="AlphaFoldDB" id="A0A6G9YIQ0"/>
<name>A0A6G9YIQ0_9NOCA</name>
<dbReference type="Gene3D" id="3.40.190.10">
    <property type="entry name" value="Periplasmic binding protein-like II"/>
    <property type="match status" value="2"/>
</dbReference>
<dbReference type="SUPFAM" id="SSF53850">
    <property type="entry name" value="Periplasmic binding protein-like II"/>
    <property type="match status" value="1"/>
</dbReference>
<dbReference type="SMART" id="SM00062">
    <property type="entry name" value="PBPb"/>
    <property type="match status" value="1"/>
</dbReference>
<keyword evidence="5" id="KW-1185">Reference proteome</keyword>
<evidence type="ECO:0000313" key="5">
    <source>
        <dbReference type="Proteomes" id="UP000503540"/>
    </source>
</evidence>
<sequence>MHYRVIRTVFAAVLAAGLSFGTAQADAPAASHLLTVRETGVLRVCTTGDYPPYTVRDDNGTYRGTDITLATELAAALQVSPQWVPVTWAGLAGDFAARCDIAVGGISDTAARRELADFSVALSTDGKTPVSRREDGDTYATIADINRPGVRVIVNRGGTNENFARANFPAADLTVWPDNLTIYDEIEQGRADVFVTDSVEGRYRQLTHPGLRVLHPDKPFDSFTKAYMLPRGDSIFDAVVNTWLTYQLRTGHVDRLTAEWLGV</sequence>
<protein>
    <submittedName>
        <fullName evidence="4">Transporter substrate-binding domain-containing protein</fullName>
    </submittedName>
</protein>
<accession>A0A6G9YIQ0</accession>
<dbReference type="EMBL" id="CP046172">
    <property type="protein sequence ID" value="QIS13082.1"/>
    <property type="molecule type" value="Genomic_DNA"/>
</dbReference>
<dbReference type="RefSeq" id="WP_167475668.1">
    <property type="nucleotide sequence ID" value="NZ_CP046172.1"/>
</dbReference>
<keyword evidence="1 2" id="KW-0732">Signal</keyword>
<feature type="chain" id="PRO_5026105444" evidence="2">
    <location>
        <begin position="26"/>
        <end position="263"/>
    </location>
</feature>
<gene>
    <name evidence="4" type="ORF">F5544_26140</name>
</gene>